<feature type="domain" description="Schizont-infected cell agglutination extracellular beta" evidence="2">
    <location>
        <begin position="728"/>
        <end position="892"/>
    </location>
</feature>
<gene>
    <name evidence="5" type="ORF">PKNOH_S07456000</name>
</gene>
<name>A0A1Y3DQR4_PLAKN</name>
<feature type="domain" description="Schizont-infected cell agglutination extracellular beta" evidence="2">
    <location>
        <begin position="1602"/>
        <end position="1780"/>
    </location>
</feature>
<dbReference type="InterPro" id="IPR024285">
    <property type="entry name" value="SICA_extracell_b"/>
</dbReference>
<comment type="caution">
    <text evidence="5">The sequence shown here is derived from an EMBL/GenBank/DDBJ whole genome shotgun (WGS) entry which is preliminary data.</text>
</comment>
<feature type="domain" description="Schizont-infected cell agglutination C-terminal" evidence="3">
    <location>
        <begin position="1842"/>
        <end position="1978"/>
    </location>
</feature>
<dbReference type="InterPro" id="IPR024290">
    <property type="entry name" value="SICA_extracell_a"/>
</dbReference>
<reference evidence="5 6" key="1">
    <citation type="submission" date="2017-05" db="EMBL/GenBank/DDBJ databases">
        <title>PacBio assembly of a Plasmodium knowlesi genome sequence with Hi-C correction and manual annotation of the SICAvar gene family.</title>
        <authorList>
            <person name="Lapp S.A."/>
            <person name="Geraldo J.A."/>
            <person name="Chien J.-T."/>
            <person name="Ay F."/>
            <person name="Pakala S.B."/>
            <person name="Batugedara G."/>
            <person name="Humphrey J.C."/>
            <person name="Debarry J.D."/>
            <person name="Le Roch K.G."/>
            <person name="Galinski M.R."/>
            <person name="Kissinger J.C."/>
        </authorList>
    </citation>
    <scope>NUCLEOTIDE SEQUENCE [LARGE SCALE GENOMIC DNA]</scope>
    <source>
        <strain evidence="6">Malayan Strain Pk1 (A+)</strain>
    </source>
</reference>
<proteinExistence type="predicted"/>
<feature type="domain" description="Schizont-infected cell agglutination extracellular beta" evidence="2">
    <location>
        <begin position="328"/>
        <end position="479"/>
    </location>
</feature>
<dbReference type="Pfam" id="PF12879">
    <property type="entry name" value="SICA_C"/>
    <property type="match status" value="1"/>
</dbReference>
<feature type="compositionally biased region" description="Basic and acidic residues" evidence="1">
    <location>
        <begin position="1877"/>
        <end position="1887"/>
    </location>
</feature>
<dbReference type="Proteomes" id="UP000195012">
    <property type="component" value="Unassembled WGS sequence"/>
</dbReference>
<dbReference type="VEuPathDB" id="PlasmoDB:PKA1H_100023100"/>
<evidence type="ECO:0000313" key="5">
    <source>
        <dbReference type="EMBL" id="OTN67042.1"/>
    </source>
</evidence>
<dbReference type="VEuPathDB" id="PlasmoDB:PKNOH_S07456000"/>
<accession>A0A1Y3DQR4</accession>
<sequence length="1979" mass="219662">MAEPSAGTTQGGGGLFGKWMEELLKKGGSPPTNPQEITEEMQKSLKETWENLKKWVTRKNESKEIKNFCENITGPGGTRKGLVVGAMKEMCKAVAEIRYFMSGIGTEGSEFEGGEDVPPTYEAVGGPEAYRRCLVGAVALSEIYGDHCHLKDVINHISQSVEDKLKAHDGAIDNLDACKGITANDLIVGKAVLGDTIKEWEQRMKELMRAPGWGGISWRLLKPWMSWSSACGGGKQGKGKETEEKNKGSIGDFLNVGDTNNRAQLMDELISDKESLTIGDLKTAIMSSMQNDGTGTPLNFATLMSKVEEKIQKNEAEACMKQDGMSSCERLKCAKTHWELTKQQSSSGVSWDEHVQNELGNLFNRGTTSSSTTPNQCENDGLDNANKEACKHITAKLELMYRTASGKHQLSDQIINCLLLNVYAKKLKEEAQKKGLCNIDDGLKKAFEQSSTIMTTAGQCTNGTNDCFVCTQNENYDSCLNDSTGIKQKVDDTIKEKNAQIQRTLTDINKVNSLCERIQCAAKWYENNGGPGKGQNQFWTDDVKKLWEELAQKMTASKGTGNGDCNIVDKGTNDERDATDPEKTACKFLHAGLTHLYTTTAPAATAAPSGTSNPILDNPSLRQAMGCFLLHLYAKHMKEKAICNIEKGISTAFTLWKDPNSKANSCQNGKGKGQCVPCQWNESKYDNCKIEMNGKTDSKVEKKLDGIVTKDDAAVTAAAKEMNEVKDLCKRFQCVSERWLKQEKANKGGTVEPSDWKKVWDAAKNELTTLGKDINSKKKEVHEYCKDLGSHGDGRPRDKEACLRIAAGLKNLYDIKDGNEVEKSFKRTMQCVLLNAVADRLMGLRCKGERSVVEGITKAFDNSESIKDKSVNCKGDKCFKCERFKEYSRCYIKENSNTSEVTKLHDKIDPMLEDSNISSSLSKSSLTRTICGGQCKDTKGLCGRVECVKKQWLEDRGHDKSNKTKENEMWTEVQKEVTKLDSALSDNGGSDGDVDSLCSAVTCTNGAKDCVSKTTCKLIVRALKDIHQIKKEDGSGSEGAKLNDRIFKSTMRCVILNALAEKLKQHAKQGGYACAVEEGIKGAFVAAGKEENRKKWCKENGKKDDGSCEECKEQKCISSTIENKNLLDEVMKKLNDGTTNTNIQFTLSEIKRKVTLCDRLQCLASRVQLTMGNNRADDFWGKEGGEVAKLWKELSQAMTDNGGQDKGGQCGTMDDGSGAANGRPATDPEKKACNYLHAGFEQLKTTPTNGTSTYPILSKDPLLRQTVGCLLLKEYAKKMQDQSKCVIDSGLKKAFKTWNTGITTGECKNGSSCIECEWEENLETCEISTNGKTGKTKVTQNLKTVLPDNDTTVTAALTKINHMDKLCDYIKCAAPKWFQNNATTSNGKTTPKKTWCDFWDTTVKGELLNMFTIIQTNGNNTAKNNNVVCKAFGDGNADSVERKACNHITAGLQHINTITGDTTTQNGNKDDDKFFKQSMMCAALNLYATKIRKEMENICPIDEERIKAMFDDWNNENNKNSSSSSSPSCSSGVYGCFKCERVPKSEFSSCQLSVDSSLVKTKQNGQNCEENKEKVPQKMDELLKKESQMKQTLDKINEMDKNFCTQLQCAAKLYYVEVKNKKGQSSGVNWDALSGEIGRELKELLEYMTKSENQNAVTQYCQDYDWYTLGHKQSKTNKAACLLFAAGLQHIYTHGNDQKKGPSFRQTMGCLFLKEYAKQLKVMADKEKKYKVHPDCSVKEGIEYAFKKSGDIMKGTPPCNKNGSNTSCFECKLNDYNDCLIGTDNVKSEVESIFQDQPNKNHMQQTLENTVCPILLTDILTPFLPLAPVSIGLSAMAYYLWKYFGPLGKGGPRFRRSPAQASRPSVQEQLLDHVQPDSSHEYQLVKERKPRSAPTRTKRSGRVNRRTIIEIHFEVLDECQKGDTQLNQKDFLELLVREFMGSELMEEEQVPKEEVLMEGVPMESVPMERVPSLGSVFMV</sequence>
<organism evidence="5 6">
    <name type="scientific">Plasmodium knowlesi</name>
    <dbReference type="NCBI Taxonomy" id="5850"/>
    <lineage>
        <taxon>Eukaryota</taxon>
        <taxon>Sar</taxon>
        <taxon>Alveolata</taxon>
        <taxon>Apicomplexa</taxon>
        <taxon>Aconoidasida</taxon>
        <taxon>Haemosporida</taxon>
        <taxon>Plasmodiidae</taxon>
        <taxon>Plasmodium</taxon>
        <taxon>Plasmodium (Plasmodium)</taxon>
    </lineage>
</organism>
<evidence type="ECO:0000259" key="3">
    <source>
        <dbReference type="Pfam" id="PF12879"/>
    </source>
</evidence>
<dbReference type="VEuPathDB" id="PlasmoDB:PKNH_1018000"/>
<feature type="domain" description="Schizont-infected cell agglutination extracellular beta" evidence="2">
    <location>
        <begin position="941"/>
        <end position="1113"/>
    </location>
</feature>
<feature type="domain" description="Schizont-infected cell agglutination extracellular beta" evidence="2">
    <location>
        <begin position="1365"/>
        <end position="1551"/>
    </location>
</feature>
<feature type="domain" description="Schizont-infected cell agglutination extracellular beta" evidence="2">
    <location>
        <begin position="1155"/>
        <end position="1327"/>
    </location>
</feature>
<evidence type="ECO:0000259" key="2">
    <source>
        <dbReference type="Pfam" id="PF12878"/>
    </source>
</evidence>
<evidence type="ECO:0000256" key="1">
    <source>
        <dbReference type="SAM" id="MobiDB-lite"/>
    </source>
</evidence>
<dbReference type="Pfam" id="PF12878">
    <property type="entry name" value="SICA_beta"/>
    <property type="match status" value="7"/>
</dbReference>
<feature type="domain" description="Schizont-infected cell agglutination extracellular alpha" evidence="4">
    <location>
        <begin position="14"/>
        <end position="200"/>
    </location>
</feature>
<protein>
    <submittedName>
        <fullName evidence="5">SICAvar type I</fullName>
    </submittedName>
</protein>
<feature type="domain" description="Schizont-infected cell agglutination extracellular beta" evidence="2">
    <location>
        <begin position="513"/>
        <end position="690"/>
    </location>
</feature>
<dbReference type="Pfam" id="PF12887">
    <property type="entry name" value="SICA_alpha"/>
    <property type="match status" value="1"/>
</dbReference>
<dbReference type="InterPro" id="IPR024288">
    <property type="entry name" value="SICA_C"/>
</dbReference>
<feature type="compositionally biased region" description="Basic residues" evidence="1">
    <location>
        <begin position="1888"/>
        <end position="1901"/>
    </location>
</feature>
<dbReference type="EMBL" id="NETL01000021">
    <property type="protein sequence ID" value="OTN67042.1"/>
    <property type="molecule type" value="Genomic_DNA"/>
</dbReference>
<evidence type="ECO:0000259" key="4">
    <source>
        <dbReference type="Pfam" id="PF12887"/>
    </source>
</evidence>
<evidence type="ECO:0000313" key="6">
    <source>
        <dbReference type="Proteomes" id="UP000195012"/>
    </source>
</evidence>
<feature type="region of interest" description="Disordered" evidence="1">
    <location>
        <begin position="1877"/>
        <end position="1901"/>
    </location>
</feature>